<reference evidence="4" key="1">
    <citation type="submission" date="2016-10" db="EMBL/GenBank/DDBJ databases">
        <authorList>
            <person name="Varghese N."/>
            <person name="Submissions S."/>
        </authorList>
    </citation>
    <scope>NUCLEOTIDE SEQUENCE [LARGE SCALE GENOMIC DNA]</scope>
    <source>
        <strain evidence="4">DSM 18887</strain>
    </source>
</reference>
<dbReference type="PANTHER" id="PTHR33376">
    <property type="match status" value="1"/>
</dbReference>
<dbReference type="Gene3D" id="3.40.190.170">
    <property type="entry name" value="Bacterial extracellular solute-binding protein, family 7"/>
    <property type="match status" value="1"/>
</dbReference>
<keyword evidence="1 2" id="KW-0732">Signal</keyword>
<dbReference type="NCBIfam" id="NF037995">
    <property type="entry name" value="TRAP_S1"/>
    <property type="match status" value="1"/>
</dbReference>
<protein>
    <submittedName>
        <fullName evidence="3">TRAP-type C4-dicarboxylate transport system, substrate-binding protein</fullName>
    </submittedName>
</protein>
<feature type="signal peptide" evidence="2">
    <location>
        <begin position="1"/>
        <end position="23"/>
    </location>
</feature>
<evidence type="ECO:0000256" key="1">
    <source>
        <dbReference type="ARBA" id="ARBA00022729"/>
    </source>
</evidence>
<gene>
    <name evidence="3" type="ORF">SAMN03080615_02747</name>
</gene>
<organism evidence="3 4">
    <name type="scientific">Amphritea atlantica</name>
    <dbReference type="NCBI Taxonomy" id="355243"/>
    <lineage>
        <taxon>Bacteria</taxon>
        <taxon>Pseudomonadati</taxon>
        <taxon>Pseudomonadota</taxon>
        <taxon>Gammaproteobacteria</taxon>
        <taxon>Oceanospirillales</taxon>
        <taxon>Oceanospirillaceae</taxon>
        <taxon>Amphritea</taxon>
    </lineage>
</organism>
<proteinExistence type="predicted"/>
<name>A0A1H9IXR7_9GAMM</name>
<sequence>MKRTVAKMLVGLSVIAFSQSVFAETRLTLSSWMPSQHPMAAEMIFPWAKEVAEVTEGRVTVDILAKSLGHPKIHYDIARDGLADITYSAHGYTPGRFLLTKVAEFPFSGNSAEAQSVAYWRVYNKYLAKANEHKDVKLLGLFTHGPGAVHNSKHPIEKVSDFEGLKLRVGGGVVNQVATSVGAVPLLKPASKAYELLSHGVADGTMNPPDALVGFNIVDMVKNTTIVPGGFYNISFFLVMNKDRWNEIDPKDQAAIESISGEAFAKRCGKVWDRIAQEGLDAAKANGNTITYADDAFVADLKAKTAHIENEWVAEASARGVDGAAALAELRAIANSYTPE</sequence>
<evidence type="ECO:0000313" key="3">
    <source>
        <dbReference type="EMBL" id="SEQ79384.1"/>
    </source>
</evidence>
<evidence type="ECO:0000313" key="4">
    <source>
        <dbReference type="Proteomes" id="UP000198749"/>
    </source>
</evidence>
<dbReference type="RefSeq" id="WP_091359291.1">
    <property type="nucleotide sequence ID" value="NZ_AP025284.1"/>
</dbReference>
<dbReference type="CDD" id="cd13665">
    <property type="entry name" value="PBP2_TRAP_Dctp3_4"/>
    <property type="match status" value="1"/>
</dbReference>
<dbReference type="InterPro" id="IPR018389">
    <property type="entry name" value="DctP_fam"/>
</dbReference>
<dbReference type="OrthoDB" id="9177965at2"/>
<accession>A0A1H9IXR7</accession>
<dbReference type="Pfam" id="PF03480">
    <property type="entry name" value="DctP"/>
    <property type="match status" value="1"/>
</dbReference>
<evidence type="ECO:0000256" key="2">
    <source>
        <dbReference type="SAM" id="SignalP"/>
    </source>
</evidence>
<dbReference type="InterPro" id="IPR038404">
    <property type="entry name" value="TRAP_DctP_sf"/>
</dbReference>
<dbReference type="PANTHER" id="PTHR33376:SF15">
    <property type="entry name" value="BLL6794 PROTEIN"/>
    <property type="match status" value="1"/>
</dbReference>
<dbReference type="Proteomes" id="UP000198749">
    <property type="component" value="Unassembled WGS sequence"/>
</dbReference>
<dbReference type="EMBL" id="FOGB01000008">
    <property type="protein sequence ID" value="SEQ79384.1"/>
    <property type="molecule type" value="Genomic_DNA"/>
</dbReference>
<feature type="chain" id="PRO_5011732342" evidence="2">
    <location>
        <begin position="24"/>
        <end position="340"/>
    </location>
</feature>
<dbReference type="AlphaFoldDB" id="A0A1H9IXR7"/>
<dbReference type="STRING" id="355243.SAMN03080615_02747"/>
<keyword evidence="4" id="KW-1185">Reference proteome</keyword>
<dbReference type="GO" id="GO:0055085">
    <property type="term" value="P:transmembrane transport"/>
    <property type="evidence" value="ECO:0007669"/>
    <property type="project" value="InterPro"/>
</dbReference>